<dbReference type="GO" id="GO:0004540">
    <property type="term" value="F:RNA nuclease activity"/>
    <property type="evidence" value="ECO:0007669"/>
    <property type="project" value="InterPro"/>
</dbReference>
<name>R7ZVV3_9BACT</name>
<keyword evidence="7" id="KW-1185">Reference proteome</keyword>
<evidence type="ECO:0000256" key="5">
    <source>
        <dbReference type="ARBA" id="ARBA00022801"/>
    </source>
</evidence>
<dbReference type="InterPro" id="IPR051813">
    <property type="entry name" value="HepT_RNase_toxin"/>
</dbReference>
<evidence type="ECO:0008006" key="8">
    <source>
        <dbReference type="Google" id="ProtNLM"/>
    </source>
</evidence>
<keyword evidence="1" id="KW-0597">Phosphoprotein</keyword>
<evidence type="ECO:0000313" key="7">
    <source>
        <dbReference type="Proteomes" id="UP000013909"/>
    </source>
</evidence>
<dbReference type="OrthoDB" id="955324at2"/>
<dbReference type="Pfam" id="PF01934">
    <property type="entry name" value="HepT-like"/>
    <property type="match status" value="1"/>
</dbReference>
<dbReference type="Proteomes" id="UP000013909">
    <property type="component" value="Unassembled WGS sequence"/>
</dbReference>
<keyword evidence="2" id="KW-1277">Toxin-antitoxin system</keyword>
<dbReference type="RefSeq" id="WP_010853460.1">
    <property type="nucleotide sequence ID" value="NZ_AQHR01000041.1"/>
</dbReference>
<dbReference type="GO" id="GO:0110001">
    <property type="term" value="C:toxin-antitoxin complex"/>
    <property type="evidence" value="ECO:0007669"/>
    <property type="project" value="InterPro"/>
</dbReference>
<evidence type="ECO:0000313" key="6">
    <source>
        <dbReference type="EMBL" id="EON78119.1"/>
    </source>
</evidence>
<dbReference type="AlphaFoldDB" id="R7ZVV3"/>
<comment type="caution">
    <text evidence="6">The sequence shown here is derived from an EMBL/GenBank/DDBJ whole genome shotgun (WGS) entry which is preliminary data.</text>
</comment>
<dbReference type="GO" id="GO:0000166">
    <property type="term" value="F:nucleotide binding"/>
    <property type="evidence" value="ECO:0007669"/>
    <property type="project" value="UniProtKB-KW"/>
</dbReference>
<sequence length="121" mass="14702">MKKFNDRESLAAVSALLVAVQRSIQYVRENSMEDFFQNEMLREAIFYQLFVISEKIGSVDRFFLDRYDYPWYQLTSFRKLMFNEKFDIRLEAVWQMIEKDFPNLEKTLLLMKSKEFPNRVS</sequence>
<evidence type="ECO:0000256" key="3">
    <source>
        <dbReference type="ARBA" id="ARBA00022722"/>
    </source>
</evidence>
<gene>
    <name evidence="6" type="ORF">ADIS_1316</name>
</gene>
<proteinExistence type="predicted"/>
<dbReference type="PANTHER" id="PTHR34139:SF1">
    <property type="entry name" value="RNASE MJ1380-RELATED"/>
    <property type="match status" value="1"/>
</dbReference>
<keyword evidence="4" id="KW-0547">Nucleotide-binding</keyword>
<organism evidence="6 7">
    <name type="scientific">Lunatimonas lonarensis</name>
    <dbReference type="NCBI Taxonomy" id="1232681"/>
    <lineage>
        <taxon>Bacteria</taxon>
        <taxon>Pseudomonadati</taxon>
        <taxon>Bacteroidota</taxon>
        <taxon>Cytophagia</taxon>
        <taxon>Cytophagales</taxon>
        <taxon>Cyclobacteriaceae</taxon>
    </lineage>
</organism>
<evidence type="ECO:0000256" key="2">
    <source>
        <dbReference type="ARBA" id="ARBA00022649"/>
    </source>
</evidence>
<keyword evidence="3" id="KW-0540">Nuclease</keyword>
<dbReference type="PANTHER" id="PTHR34139">
    <property type="entry name" value="UPF0331 PROTEIN MJ0127"/>
    <property type="match status" value="1"/>
</dbReference>
<dbReference type="GO" id="GO:0016787">
    <property type="term" value="F:hydrolase activity"/>
    <property type="evidence" value="ECO:0007669"/>
    <property type="project" value="UniProtKB-KW"/>
</dbReference>
<keyword evidence="5" id="KW-0378">Hydrolase</keyword>
<reference evidence="6 7" key="1">
    <citation type="submission" date="2013-02" db="EMBL/GenBank/DDBJ databases">
        <title>A novel strain isolated from Lonar lake, Maharashtra, India.</title>
        <authorList>
            <person name="Singh A."/>
        </authorList>
    </citation>
    <scope>NUCLEOTIDE SEQUENCE [LARGE SCALE GENOMIC DNA]</scope>
    <source>
        <strain evidence="6 7">AK24</strain>
    </source>
</reference>
<protein>
    <recommendedName>
        <fullName evidence="8">DUF86 domain-containing protein</fullName>
    </recommendedName>
</protein>
<dbReference type="EMBL" id="AQHR01000041">
    <property type="protein sequence ID" value="EON78119.1"/>
    <property type="molecule type" value="Genomic_DNA"/>
</dbReference>
<dbReference type="STRING" id="1232681.ADIS_1316"/>
<accession>R7ZVV3</accession>
<evidence type="ECO:0000256" key="1">
    <source>
        <dbReference type="ARBA" id="ARBA00022553"/>
    </source>
</evidence>
<dbReference type="InterPro" id="IPR008201">
    <property type="entry name" value="HepT-like"/>
</dbReference>
<evidence type="ECO:0000256" key="4">
    <source>
        <dbReference type="ARBA" id="ARBA00022741"/>
    </source>
</evidence>